<dbReference type="InterPro" id="IPR023997">
    <property type="entry name" value="TonB-dep_OMP_SusC/RagA_CS"/>
</dbReference>
<dbReference type="NCBIfam" id="TIGR04056">
    <property type="entry name" value="OMP_RagA_SusC"/>
    <property type="match status" value="1"/>
</dbReference>
<feature type="signal peptide" evidence="10">
    <location>
        <begin position="1"/>
        <end position="22"/>
    </location>
</feature>
<gene>
    <name evidence="13" type="ORF">DQQ10_17885</name>
</gene>
<comment type="subcellular location">
    <subcellularLocation>
        <location evidence="1 8">Cell outer membrane</location>
        <topology evidence="1 8">Multi-pass membrane protein</topology>
    </subcellularLocation>
</comment>
<dbReference type="InterPro" id="IPR036942">
    <property type="entry name" value="Beta-barrel_TonB_sf"/>
</dbReference>
<dbReference type="Gene3D" id="2.170.130.10">
    <property type="entry name" value="TonB-dependent receptor, plug domain"/>
    <property type="match status" value="1"/>
</dbReference>
<organism evidence="13 14">
    <name type="scientific">Pseudochryseolinea flava</name>
    <dbReference type="NCBI Taxonomy" id="2059302"/>
    <lineage>
        <taxon>Bacteria</taxon>
        <taxon>Pseudomonadati</taxon>
        <taxon>Bacteroidota</taxon>
        <taxon>Cytophagia</taxon>
        <taxon>Cytophagales</taxon>
        <taxon>Fulvivirgaceae</taxon>
        <taxon>Pseudochryseolinea</taxon>
    </lineage>
</organism>
<evidence type="ECO:0000256" key="2">
    <source>
        <dbReference type="ARBA" id="ARBA00022448"/>
    </source>
</evidence>
<dbReference type="Gene3D" id="2.40.170.20">
    <property type="entry name" value="TonB-dependent receptor, beta-barrel domain"/>
    <property type="match status" value="1"/>
</dbReference>
<name>A0A364Y1T5_9BACT</name>
<dbReference type="OrthoDB" id="9768177at2"/>
<sequence>MKRILLLCLTAVFALVSSELWAQERTVTGRITSQEDGSGLPGVNVVLKGTTQGTVSNANGDYTISVPASGGTLVFTFIGLLSQEVEIGSRNVVDVPMQQDVTQLSEVVVTALGQEQSKKEIGYAVQEVKGEDLLKSRDQNIVNSLSGKIAGVQVTGSSGAVGASSRILIRGANSFGNNQPLFVVDGVPISNGNFGGTGNEDVNRGNGAADINPDDVESVTVLKGPNASALYGSRASNGVILITTKRGKKGSGLGISFNSNVTFENPMKLPDYQNGYGQGSNGEFEFVDGKGGGINDGVDESWGPRLDVGTKIPQFNSPVVNGVREATPWVSHPDNVKDFFNTGTTITNSVAINGGTDKAGVRLSYTNSKQEGMVPNTDQTKNTVALNANVELTERFSLNASGTFVKTNSDNLPGYGYSAQNVMQQFNWFGRQVDIAALKNYKNADGSKFSWNYNYHNNPYFILYENLNTLDRSRIYGNARLNYRITDWLSAFVRTGTDYYTNTNTGRTALGDLDTPPGSYSETTNTVSETNSDFLISFNKDVAQDFNLNINAGGNQMNQKSHQIFGAADELSVADVFTLNNSRVPLRTSSEWREKRINSLYGAVKLSYKEALTLEITGRNDWSSTLPEANNSYFYPSVNVSASLADLFDLQSNTLSFLKVRGGWARVGSDTDPYQLLNTVSFGDSWNSATKLPNLFVPNRIPNSELEPEESESFEIGADVNFFTDKLRFELTYYDRKTKNQIIDIPISGASGYTTKTINAGQISNRGIEIHVGATPVSLSNGFRWDVDLNFAKNINQVDELYPGVEQYLIATYWSLQVVGIPGQRLGSLFGYGFERDPNGNIIHEDGLPVTSTTAKVLGNYTPDWTAGFNSQFSYKGFTLYGQIDVKRGGDLYSMTTSWGRYAGILEETLLGREDGIVGDGVKNIGTAENPEYVQNDIVVTAEQYNKAAYSNSIAESSVFDGSYVKLREVRLGYTVPNSIFGRLPFKDLNVALVGRNLALLYSTVPHVDPETSFSNTNAQGLEFGQLPSARSIGFNISFKLQ</sequence>
<evidence type="ECO:0000259" key="11">
    <source>
        <dbReference type="Pfam" id="PF00593"/>
    </source>
</evidence>
<evidence type="ECO:0000256" key="4">
    <source>
        <dbReference type="ARBA" id="ARBA00022692"/>
    </source>
</evidence>
<dbReference type="SUPFAM" id="SSF56935">
    <property type="entry name" value="Porins"/>
    <property type="match status" value="1"/>
</dbReference>
<comment type="caution">
    <text evidence="13">The sequence shown here is derived from an EMBL/GenBank/DDBJ whole genome shotgun (WGS) entry which is preliminary data.</text>
</comment>
<dbReference type="Gene3D" id="2.60.40.1120">
    <property type="entry name" value="Carboxypeptidase-like, regulatory domain"/>
    <property type="match status" value="1"/>
</dbReference>
<evidence type="ECO:0000256" key="8">
    <source>
        <dbReference type="PROSITE-ProRule" id="PRU01360"/>
    </source>
</evidence>
<keyword evidence="6 8" id="KW-0472">Membrane</keyword>
<evidence type="ECO:0000256" key="5">
    <source>
        <dbReference type="ARBA" id="ARBA00023077"/>
    </source>
</evidence>
<evidence type="ECO:0000313" key="13">
    <source>
        <dbReference type="EMBL" id="RAV99909.1"/>
    </source>
</evidence>
<evidence type="ECO:0000313" key="14">
    <source>
        <dbReference type="Proteomes" id="UP000251889"/>
    </source>
</evidence>
<keyword evidence="4 8" id="KW-0812">Transmembrane</keyword>
<evidence type="ECO:0000259" key="12">
    <source>
        <dbReference type="Pfam" id="PF07715"/>
    </source>
</evidence>
<feature type="domain" description="TonB-dependent receptor-like beta-barrel" evidence="11">
    <location>
        <begin position="441"/>
        <end position="880"/>
    </location>
</feature>
<dbReference type="InterPro" id="IPR037066">
    <property type="entry name" value="Plug_dom_sf"/>
</dbReference>
<evidence type="ECO:0000256" key="6">
    <source>
        <dbReference type="ARBA" id="ARBA00023136"/>
    </source>
</evidence>
<reference evidence="13 14" key="1">
    <citation type="submission" date="2018-06" db="EMBL/GenBank/DDBJ databases">
        <title>Chryseolinea flavus sp. nov., a member of the phylum Bacteroidetes isolated from soil.</title>
        <authorList>
            <person name="Li Y."/>
            <person name="Wang J."/>
        </authorList>
    </citation>
    <scope>NUCLEOTIDE SEQUENCE [LARGE SCALE GENOMIC DNA]</scope>
    <source>
        <strain evidence="13 14">SDU1-6</strain>
    </source>
</reference>
<protein>
    <submittedName>
        <fullName evidence="13">SusC/RagA family TonB-linked outer membrane protein</fullName>
    </submittedName>
</protein>
<keyword evidence="5 9" id="KW-0798">TonB box</keyword>
<accession>A0A364Y1T5</accession>
<evidence type="ECO:0000256" key="1">
    <source>
        <dbReference type="ARBA" id="ARBA00004571"/>
    </source>
</evidence>
<evidence type="ECO:0000256" key="3">
    <source>
        <dbReference type="ARBA" id="ARBA00022452"/>
    </source>
</evidence>
<dbReference type="AlphaFoldDB" id="A0A364Y1T5"/>
<dbReference type="InterPro" id="IPR008969">
    <property type="entry name" value="CarboxyPept-like_regulatory"/>
</dbReference>
<evidence type="ECO:0000256" key="10">
    <source>
        <dbReference type="SAM" id="SignalP"/>
    </source>
</evidence>
<dbReference type="Pfam" id="PF13715">
    <property type="entry name" value="CarbopepD_reg_2"/>
    <property type="match status" value="1"/>
</dbReference>
<evidence type="ECO:0000256" key="7">
    <source>
        <dbReference type="ARBA" id="ARBA00023237"/>
    </source>
</evidence>
<dbReference type="InterPro" id="IPR000531">
    <property type="entry name" value="Beta-barrel_TonB"/>
</dbReference>
<dbReference type="Pfam" id="PF00593">
    <property type="entry name" value="TonB_dep_Rec_b-barrel"/>
    <property type="match status" value="1"/>
</dbReference>
<dbReference type="Pfam" id="PF07715">
    <property type="entry name" value="Plug"/>
    <property type="match status" value="1"/>
</dbReference>
<comment type="similarity">
    <text evidence="8 9">Belongs to the TonB-dependent receptor family.</text>
</comment>
<dbReference type="NCBIfam" id="TIGR04057">
    <property type="entry name" value="SusC_RagA_signa"/>
    <property type="match status" value="1"/>
</dbReference>
<dbReference type="InterPro" id="IPR039426">
    <property type="entry name" value="TonB-dep_rcpt-like"/>
</dbReference>
<dbReference type="PROSITE" id="PS52016">
    <property type="entry name" value="TONB_DEPENDENT_REC_3"/>
    <property type="match status" value="1"/>
</dbReference>
<dbReference type="InterPro" id="IPR023996">
    <property type="entry name" value="TonB-dep_OMP_SusC/RagA"/>
</dbReference>
<evidence type="ECO:0000256" key="9">
    <source>
        <dbReference type="RuleBase" id="RU003357"/>
    </source>
</evidence>
<dbReference type="EMBL" id="QMFY01000009">
    <property type="protein sequence ID" value="RAV99909.1"/>
    <property type="molecule type" value="Genomic_DNA"/>
</dbReference>
<feature type="domain" description="TonB-dependent receptor plug" evidence="12">
    <location>
        <begin position="118"/>
        <end position="239"/>
    </location>
</feature>
<dbReference type="RefSeq" id="WP_112748255.1">
    <property type="nucleotide sequence ID" value="NZ_QMFY01000009.1"/>
</dbReference>
<dbReference type="InterPro" id="IPR012910">
    <property type="entry name" value="Plug_dom"/>
</dbReference>
<proteinExistence type="inferred from homology"/>
<keyword evidence="14" id="KW-1185">Reference proteome</keyword>
<keyword evidence="7 8" id="KW-0998">Cell outer membrane</keyword>
<dbReference type="SUPFAM" id="SSF49464">
    <property type="entry name" value="Carboxypeptidase regulatory domain-like"/>
    <property type="match status" value="1"/>
</dbReference>
<keyword evidence="2 8" id="KW-0813">Transport</keyword>
<keyword evidence="10" id="KW-0732">Signal</keyword>
<feature type="chain" id="PRO_5016926643" evidence="10">
    <location>
        <begin position="23"/>
        <end position="1042"/>
    </location>
</feature>
<dbReference type="GO" id="GO:0009279">
    <property type="term" value="C:cell outer membrane"/>
    <property type="evidence" value="ECO:0007669"/>
    <property type="project" value="UniProtKB-SubCell"/>
</dbReference>
<keyword evidence="3 8" id="KW-1134">Transmembrane beta strand</keyword>
<dbReference type="Proteomes" id="UP000251889">
    <property type="component" value="Unassembled WGS sequence"/>
</dbReference>